<evidence type="ECO:0000313" key="2">
    <source>
        <dbReference type="Proteomes" id="UP000283522"/>
    </source>
</evidence>
<dbReference type="EMBL" id="QXML01000015">
    <property type="protein sequence ID" value="RIW12278.1"/>
    <property type="molecule type" value="Genomic_DNA"/>
</dbReference>
<sequence length="71" mass="8245">MLVVCRVFSRVIDCCRAISGQYQYFELVDSRLQGAHYKFSGILETDTWYLIIENWELTIDQCFALSVPMGT</sequence>
<dbReference type="Proteomes" id="UP000283522">
    <property type="component" value="Unassembled WGS sequence"/>
</dbReference>
<keyword evidence="2" id="KW-1185">Reference proteome</keyword>
<accession>A0A418PLU2</accession>
<reference evidence="1 2" key="1">
    <citation type="submission" date="2018-09" db="EMBL/GenBank/DDBJ databases">
        <authorList>
            <person name="Wang X."/>
            <person name="Du Z."/>
        </authorList>
    </citation>
    <scope>NUCLEOTIDE SEQUENCE [LARGE SCALE GENOMIC DNA]</scope>
    <source>
        <strain evidence="1 2">N3</strain>
    </source>
</reference>
<comment type="caution">
    <text evidence="1">The sequence shown here is derived from an EMBL/GenBank/DDBJ whole genome shotgun (WGS) entry which is preliminary data.</text>
</comment>
<organism evidence="1 2">
    <name type="scientific">Algoriphagus lacus</name>
    <dbReference type="NCBI Taxonomy" id="2056311"/>
    <lineage>
        <taxon>Bacteria</taxon>
        <taxon>Pseudomonadati</taxon>
        <taxon>Bacteroidota</taxon>
        <taxon>Cytophagia</taxon>
        <taxon>Cytophagales</taxon>
        <taxon>Cyclobacteriaceae</taxon>
        <taxon>Algoriphagus</taxon>
    </lineage>
</organism>
<protein>
    <submittedName>
        <fullName evidence="1">Uncharacterized protein</fullName>
    </submittedName>
</protein>
<proteinExistence type="predicted"/>
<dbReference type="AlphaFoldDB" id="A0A418PLU2"/>
<evidence type="ECO:0000313" key="1">
    <source>
        <dbReference type="EMBL" id="RIW12278.1"/>
    </source>
</evidence>
<gene>
    <name evidence="1" type="ORF">D0X99_19540</name>
</gene>
<name>A0A418PLU2_9BACT</name>